<evidence type="ECO:0000313" key="1">
    <source>
        <dbReference type="EMBL" id="QSF47792.1"/>
    </source>
</evidence>
<keyword evidence="2" id="KW-1185">Reference proteome</keyword>
<dbReference type="EMBL" id="CP070969">
    <property type="protein sequence ID" value="QSF47792.1"/>
    <property type="molecule type" value="Genomic_DNA"/>
</dbReference>
<sequence length="97" mass="11328">MEPDNIDWYIEPMTFETQHEAFEWISSGPYNEIGYLYTGYQTTDEKLANILLFELVRSNTLHGPRFQVQADYEFLSTGLLYKVWVTPLAEPDAEEKA</sequence>
<dbReference type="Proteomes" id="UP000663452">
    <property type="component" value="Chromosome"/>
</dbReference>
<name>A0ABX7LPQ1_9BACL</name>
<gene>
    <name evidence="1" type="ORF">JRJ22_14680</name>
</gene>
<protein>
    <submittedName>
        <fullName evidence="1">Uncharacterized protein</fullName>
    </submittedName>
</protein>
<reference evidence="1 2" key="1">
    <citation type="submission" date="2021-02" db="EMBL/GenBank/DDBJ databases">
        <title>Paenibacillus tianjinensis sp. nov.</title>
        <authorList>
            <person name="Liu H."/>
        </authorList>
    </citation>
    <scope>NUCLEOTIDE SEQUENCE [LARGE SCALE GENOMIC DNA]</scope>
    <source>
        <strain evidence="1 2">TB2019</strain>
    </source>
</reference>
<evidence type="ECO:0000313" key="2">
    <source>
        <dbReference type="Proteomes" id="UP000663452"/>
    </source>
</evidence>
<proteinExistence type="predicted"/>
<accession>A0ABX7LPQ1</accession>
<organism evidence="1 2">
    <name type="scientific">Paenibacillus tianjinensis</name>
    <dbReference type="NCBI Taxonomy" id="2810347"/>
    <lineage>
        <taxon>Bacteria</taxon>
        <taxon>Bacillati</taxon>
        <taxon>Bacillota</taxon>
        <taxon>Bacilli</taxon>
        <taxon>Bacillales</taxon>
        <taxon>Paenibacillaceae</taxon>
        <taxon>Paenibacillus</taxon>
    </lineage>
</organism>